<organism evidence="2 3">
    <name type="scientific">Trichosporon asahii var. asahii (strain ATCC 90039 / CBS 2479 / JCM 2466 / KCTC 7840 / NBRC 103889/ NCYC 2677 / UAMH 7654)</name>
    <name type="common">Yeast</name>
    <dbReference type="NCBI Taxonomy" id="1186058"/>
    <lineage>
        <taxon>Eukaryota</taxon>
        <taxon>Fungi</taxon>
        <taxon>Dikarya</taxon>
        <taxon>Basidiomycota</taxon>
        <taxon>Agaricomycotina</taxon>
        <taxon>Tremellomycetes</taxon>
        <taxon>Trichosporonales</taxon>
        <taxon>Trichosporonaceae</taxon>
        <taxon>Trichosporon</taxon>
    </lineage>
</organism>
<feature type="signal peptide" evidence="1">
    <location>
        <begin position="1"/>
        <end position="21"/>
    </location>
</feature>
<keyword evidence="1" id="KW-0732">Signal</keyword>
<gene>
    <name evidence="2" type="ORF">A1Q1_05664</name>
</gene>
<proteinExistence type="predicted"/>
<evidence type="ECO:0000313" key="3">
    <source>
        <dbReference type="Proteomes" id="UP000002748"/>
    </source>
</evidence>
<name>J5Q7A3_TRIAS</name>
<accession>J5Q7A3</accession>
<feature type="chain" id="PRO_5003785331" description="Secreted protein" evidence="1">
    <location>
        <begin position="22"/>
        <end position="141"/>
    </location>
</feature>
<dbReference type="KEGG" id="tasa:A1Q1_05664"/>
<dbReference type="GeneID" id="25989176"/>
<comment type="caution">
    <text evidence="2">The sequence shown here is derived from an EMBL/GenBank/DDBJ whole genome shotgun (WGS) entry which is preliminary data.</text>
</comment>
<evidence type="ECO:0000256" key="1">
    <source>
        <dbReference type="SAM" id="SignalP"/>
    </source>
</evidence>
<evidence type="ECO:0000313" key="2">
    <source>
        <dbReference type="EMBL" id="EJT45858.1"/>
    </source>
</evidence>
<sequence>MVAITSLFTATMGLLATAASAAPATPASDHRLEARYGLTPELFLALTRYVQENPGAYIFGINGWRDYWWFEENMKGFAGGNCRKSPDGSVMSGTLRPARTMWVCHGGGWFPNYQQAEKEGLNRVCPDANGCGVNDGGLWGN</sequence>
<reference evidence="2 3" key="1">
    <citation type="journal article" date="2012" name="Eukaryot. Cell">
        <title>Draft genome sequence of CBS 2479, the standard type strain of Trichosporon asahii.</title>
        <authorList>
            <person name="Yang R.Y."/>
            <person name="Li H.T."/>
            <person name="Zhu H."/>
            <person name="Zhou G.P."/>
            <person name="Wang M."/>
            <person name="Wang L."/>
        </authorList>
    </citation>
    <scope>NUCLEOTIDE SEQUENCE [LARGE SCALE GENOMIC DNA]</scope>
    <source>
        <strain evidence="3">ATCC 90039 / CBS 2479 / JCM 2466 / KCTC 7840 / NCYC 2677 / UAMH 7654</strain>
    </source>
</reference>
<dbReference type="Proteomes" id="UP000002748">
    <property type="component" value="Unassembled WGS sequence"/>
</dbReference>
<dbReference type="EMBL" id="ALBS01000320">
    <property type="protein sequence ID" value="EJT45858.1"/>
    <property type="molecule type" value="Genomic_DNA"/>
</dbReference>
<dbReference type="RefSeq" id="XP_014176348.1">
    <property type="nucleotide sequence ID" value="XM_014320873.1"/>
</dbReference>
<evidence type="ECO:0008006" key="4">
    <source>
        <dbReference type="Google" id="ProtNLM"/>
    </source>
</evidence>
<dbReference type="AlphaFoldDB" id="J5Q7A3"/>
<dbReference type="VEuPathDB" id="FungiDB:A1Q1_05664"/>
<dbReference type="HOGENOM" id="CLU_1826655_0_0_1"/>
<protein>
    <recommendedName>
        <fullName evidence="4">Secreted protein</fullName>
    </recommendedName>
</protein>